<accession>A0A075MVL9</accession>
<name>A0A075MVL9_9ARCH</name>
<dbReference type="EMBL" id="CP007174">
    <property type="protein sequence ID" value="AIF84702.1"/>
    <property type="molecule type" value="Genomic_DNA"/>
</dbReference>
<proteinExistence type="predicted"/>
<evidence type="ECO:0000256" key="1">
    <source>
        <dbReference type="SAM" id="Phobius"/>
    </source>
</evidence>
<keyword evidence="3" id="KW-1185">Reference proteome</keyword>
<dbReference type="Proteomes" id="UP000028194">
    <property type="component" value="Chromosome"/>
</dbReference>
<protein>
    <submittedName>
        <fullName evidence="2">Uncharacterized protein</fullName>
    </submittedName>
</protein>
<keyword evidence="1" id="KW-1133">Transmembrane helix</keyword>
<dbReference type="STRING" id="1459636.NTE_02659"/>
<sequence length="95" mass="10207">MLKNTHRHPANKALHAVGLPIYAYGIAMIIGSFAGAGTDNALLGLGLWALAVSMLVAGHAIEGNVMSMTPVLLARLVFRSLCRVHLVEKRVHLLR</sequence>
<feature type="transmembrane region" description="Helical" evidence="1">
    <location>
        <begin position="41"/>
        <end position="61"/>
    </location>
</feature>
<gene>
    <name evidence="2" type="ORF">NTE_02659</name>
</gene>
<evidence type="ECO:0000313" key="2">
    <source>
        <dbReference type="EMBL" id="AIF84702.1"/>
    </source>
</evidence>
<evidence type="ECO:0000313" key="3">
    <source>
        <dbReference type="Proteomes" id="UP000028194"/>
    </source>
</evidence>
<organism evidence="2 3">
    <name type="scientific">Candidatus Nitrososphaera evergladensis SR1</name>
    <dbReference type="NCBI Taxonomy" id="1459636"/>
    <lineage>
        <taxon>Archaea</taxon>
        <taxon>Nitrososphaerota</taxon>
        <taxon>Nitrososphaeria</taxon>
        <taxon>Nitrososphaerales</taxon>
        <taxon>Nitrososphaeraceae</taxon>
        <taxon>Nitrososphaera</taxon>
    </lineage>
</organism>
<keyword evidence="1" id="KW-0812">Transmembrane</keyword>
<dbReference type="AlphaFoldDB" id="A0A075MVL9"/>
<dbReference type="HOGENOM" id="CLU_2366066_0_0_2"/>
<feature type="transmembrane region" description="Helical" evidence="1">
    <location>
        <begin position="12"/>
        <end position="35"/>
    </location>
</feature>
<reference evidence="2 3" key="1">
    <citation type="journal article" date="2014" name="PLoS ONE">
        <title>Genome Sequence of Candidatus Nitrososphaera evergladensis from Group I.1b Enriched from Everglades Soil Reveals Novel Genomic Features of the Ammonia-Oxidizing Archaea.</title>
        <authorList>
            <person name="Zhalnina K.V."/>
            <person name="Dias R."/>
            <person name="Leonard M.T."/>
            <person name="Dorr de Quadros P."/>
            <person name="Camargo F.A."/>
            <person name="Drew J.C."/>
            <person name="Farmerie W.G."/>
            <person name="Daroub S.H."/>
            <person name="Triplett E.W."/>
        </authorList>
    </citation>
    <scope>NUCLEOTIDE SEQUENCE [LARGE SCALE GENOMIC DNA]</scope>
    <source>
        <strain evidence="2 3">SR1</strain>
    </source>
</reference>
<dbReference type="KEGG" id="nev:NTE_02659"/>
<keyword evidence="1" id="KW-0472">Membrane</keyword>